<dbReference type="Proteomes" id="UP000288071">
    <property type="component" value="Unassembled WGS sequence"/>
</dbReference>
<gene>
    <name evidence="2" type="ORF">EOW66_18720</name>
</gene>
<organism evidence="2 3">
    <name type="scientific">Paenirhodobacter huangdaonensis</name>
    <dbReference type="NCBI Taxonomy" id="2501515"/>
    <lineage>
        <taxon>Bacteria</taxon>
        <taxon>Pseudomonadati</taxon>
        <taxon>Pseudomonadota</taxon>
        <taxon>Alphaproteobacteria</taxon>
        <taxon>Rhodobacterales</taxon>
        <taxon>Rhodobacter group</taxon>
        <taxon>Paenirhodobacter</taxon>
    </lineage>
</organism>
<evidence type="ECO:0000256" key="1">
    <source>
        <dbReference type="SAM" id="MobiDB-lite"/>
    </source>
</evidence>
<feature type="compositionally biased region" description="Acidic residues" evidence="1">
    <location>
        <begin position="72"/>
        <end position="90"/>
    </location>
</feature>
<evidence type="ECO:0000313" key="2">
    <source>
        <dbReference type="EMBL" id="RWR48031.1"/>
    </source>
</evidence>
<dbReference type="RefSeq" id="WP_128157842.1">
    <property type="nucleotide sequence ID" value="NZ_JBHSOM010000011.1"/>
</dbReference>
<accession>A0A3S3LPW0</accession>
<reference evidence="3" key="2">
    <citation type="submission" date="2019-01" db="EMBL/GenBank/DDBJ databases">
        <title>Sinorhodobacter populi sp. nov. isolated from the symptomatic bark tissue of Populus euramericana canker.</title>
        <authorList>
            <person name="Li Y."/>
        </authorList>
    </citation>
    <scope>NUCLEOTIDE SEQUENCE [LARGE SCALE GENOMIC DNA]</scope>
    <source>
        <strain evidence="3">CGMCC 1.12963</strain>
    </source>
</reference>
<protein>
    <submittedName>
        <fullName evidence="2">Uncharacterized protein</fullName>
    </submittedName>
</protein>
<proteinExistence type="predicted"/>
<comment type="caution">
    <text evidence="2">The sequence shown here is derived from an EMBL/GenBank/DDBJ whole genome shotgun (WGS) entry which is preliminary data.</text>
</comment>
<sequence length="90" mass="10423">MTMHSQISPNAPSLEELLWSWKAVIRRAPEGWARNFALSIARQARRKDWAPSAKQLGIMQRMVADLYREQRPEDDDDWNPIEEDEEGTGA</sequence>
<reference evidence="2 3" key="1">
    <citation type="submission" date="2019-01" db="EMBL/GenBank/DDBJ databases">
        <title>Sinorhodobacter populi sp. nov. isolated from the symptomatic bark tissue of Populus euramericana canker.</title>
        <authorList>
            <person name="Xu G."/>
        </authorList>
    </citation>
    <scope>NUCLEOTIDE SEQUENCE [LARGE SCALE GENOMIC DNA]</scope>
    <source>
        <strain evidence="2 3">CGMCC 1.12963</strain>
    </source>
</reference>
<dbReference type="EMBL" id="SAVA01000016">
    <property type="protein sequence ID" value="RWR48031.1"/>
    <property type="molecule type" value="Genomic_DNA"/>
</dbReference>
<dbReference type="AlphaFoldDB" id="A0A3S3LPW0"/>
<evidence type="ECO:0000313" key="3">
    <source>
        <dbReference type="Proteomes" id="UP000288071"/>
    </source>
</evidence>
<feature type="region of interest" description="Disordered" evidence="1">
    <location>
        <begin position="69"/>
        <end position="90"/>
    </location>
</feature>
<keyword evidence="3" id="KW-1185">Reference proteome</keyword>
<name>A0A3S3LPW0_9RHOB</name>